<protein>
    <submittedName>
        <fullName evidence="1">Uncharacterized protein</fullName>
    </submittedName>
</protein>
<comment type="caution">
    <text evidence="1">The sequence shown here is derived from an EMBL/GenBank/DDBJ whole genome shotgun (WGS) entry which is preliminary data.</text>
</comment>
<name>A0A0M0ECG0_KOMEU</name>
<accession>A0A0M0ECG0</accession>
<keyword evidence="2" id="KW-1185">Reference proteome</keyword>
<dbReference type="PATRIC" id="fig|33995.3.peg.3953"/>
<dbReference type="Proteomes" id="UP000037566">
    <property type="component" value="Unassembled WGS sequence"/>
</dbReference>
<proteinExistence type="predicted"/>
<evidence type="ECO:0000313" key="2">
    <source>
        <dbReference type="Proteomes" id="UP000037566"/>
    </source>
</evidence>
<organism evidence="1 2">
    <name type="scientific">Komagataeibacter europaeus</name>
    <name type="common">Gluconacetobacter europaeus</name>
    <dbReference type="NCBI Taxonomy" id="33995"/>
    <lineage>
        <taxon>Bacteria</taxon>
        <taxon>Pseudomonadati</taxon>
        <taxon>Pseudomonadota</taxon>
        <taxon>Alphaproteobacteria</taxon>
        <taxon>Acetobacterales</taxon>
        <taxon>Acetobacteraceae</taxon>
        <taxon>Komagataeibacter</taxon>
    </lineage>
</organism>
<dbReference type="AlphaFoldDB" id="A0A0M0ECG0"/>
<reference evidence="1" key="1">
    <citation type="submission" date="2015-08" db="EMBL/GenBank/DDBJ databases">
        <title>Draft genome sequence of Komagataeibacter europaeus CECT 8546 a cellulose producer strain from vinegar produced by the traditional method.</title>
        <authorList>
            <person name="Poehlein A."/>
            <person name="Valera M.J."/>
            <person name="Haack F.S."/>
            <person name="Mas A."/>
            <person name="Daniel R."/>
            <person name="Streit W.R."/>
            <person name="Mateo E."/>
        </authorList>
    </citation>
    <scope>NUCLEOTIDE SEQUENCE [LARGE SCALE GENOMIC DNA]</scope>
    <source>
        <strain evidence="1">CECT 8546</strain>
    </source>
</reference>
<gene>
    <name evidence="1" type="ORF">KOEU_35660</name>
</gene>
<sequence length="64" mass="7155">MDARVFDSRTGQTPFPDLSMTVKFCPLSVSQTKVMIAGMQLWEQHQQRETSKVVSIAATRGRLG</sequence>
<evidence type="ECO:0000313" key="1">
    <source>
        <dbReference type="EMBL" id="KON62942.1"/>
    </source>
</evidence>
<dbReference type="EMBL" id="LHUQ01000053">
    <property type="protein sequence ID" value="KON62942.1"/>
    <property type="molecule type" value="Genomic_DNA"/>
</dbReference>